<accession>A0AA96VZ67</accession>
<keyword evidence="1" id="KW-0732">Signal</keyword>
<dbReference type="KEGG" id="sins:PW252_08550"/>
<evidence type="ECO:0000313" key="3">
    <source>
        <dbReference type="EMBL" id="WNY50610.1"/>
    </source>
</evidence>
<feature type="chain" id="PRO_5041658637" evidence="1">
    <location>
        <begin position="18"/>
        <end position="121"/>
    </location>
</feature>
<gene>
    <name evidence="3" type="ORF">PW252_08550</name>
</gene>
<feature type="signal peptide" evidence="1">
    <location>
        <begin position="1"/>
        <end position="17"/>
    </location>
</feature>
<dbReference type="Pfam" id="PF14478">
    <property type="entry name" value="DUF4430"/>
    <property type="match status" value="1"/>
</dbReference>
<sequence length="121" mass="13561">MKRIFLIVTFLMTMVLAACQANPVEQAETKITVTLQITKDGKTASQEVQAEQGDSVMDVLEDYHQVEEDNGMVTAIDGVSQNPSTNTYWMYKINNQMADKGAEELKLAAGDKIEFYLETFE</sequence>
<proteinExistence type="predicted"/>
<organism evidence="3">
    <name type="scientific">Streptococcus iners</name>
    <dbReference type="NCBI Taxonomy" id="3028084"/>
    <lineage>
        <taxon>Bacteria</taxon>
        <taxon>Bacillati</taxon>
        <taxon>Bacillota</taxon>
        <taxon>Bacilli</taxon>
        <taxon>Lactobacillales</taxon>
        <taxon>Streptococcaceae</taxon>
        <taxon>Streptococcus</taxon>
    </lineage>
</organism>
<protein>
    <submittedName>
        <fullName evidence="3">DUF4430 domain-containing protein</fullName>
    </submittedName>
</protein>
<dbReference type="RefSeq" id="WP_248051080.1">
    <property type="nucleotide sequence ID" value="NZ_CP118735.1"/>
</dbReference>
<name>A0AA96VZ67_9STRE</name>
<dbReference type="AlphaFoldDB" id="A0AA96VZ67"/>
<feature type="domain" description="Transcobalamin-like C-terminal" evidence="2">
    <location>
        <begin position="53"/>
        <end position="118"/>
    </location>
</feature>
<dbReference type="EMBL" id="CP118735">
    <property type="protein sequence ID" value="WNY50610.1"/>
    <property type="molecule type" value="Genomic_DNA"/>
</dbReference>
<reference evidence="3" key="1">
    <citation type="submission" date="2023-02" db="EMBL/GenBank/DDBJ databases">
        <title>Streptococcus sp. Genome Sequencing and Assembly.</title>
        <authorList>
            <person name="Shore S.M."/>
            <person name="Nicholson T.L."/>
        </authorList>
    </citation>
    <scope>NUCLEOTIDE SEQUENCE</scope>
    <source>
        <strain evidence="3">29887</strain>
    </source>
</reference>
<dbReference type="InterPro" id="IPR027954">
    <property type="entry name" value="Transcobalamin-like_C"/>
</dbReference>
<dbReference type="Gene3D" id="2.170.130.30">
    <property type="match status" value="1"/>
</dbReference>
<evidence type="ECO:0000259" key="2">
    <source>
        <dbReference type="Pfam" id="PF14478"/>
    </source>
</evidence>
<dbReference type="PROSITE" id="PS51257">
    <property type="entry name" value="PROKAR_LIPOPROTEIN"/>
    <property type="match status" value="1"/>
</dbReference>
<evidence type="ECO:0000256" key="1">
    <source>
        <dbReference type="SAM" id="SignalP"/>
    </source>
</evidence>